<evidence type="ECO:0000256" key="5">
    <source>
        <dbReference type="ARBA" id="ARBA00022530"/>
    </source>
</evidence>
<dbReference type="GO" id="GO:0045165">
    <property type="term" value="P:cell fate commitment"/>
    <property type="evidence" value="ECO:0007669"/>
    <property type="project" value="TreeGrafter"/>
</dbReference>
<comment type="function">
    <text evidence="10">Ligand for members of the frizzled family of seven transmembrane receptors.</text>
</comment>
<keyword evidence="6 10" id="KW-0879">Wnt signaling pathway</keyword>
<evidence type="ECO:0000256" key="7">
    <source>
        <dbReference type="ARBA" id="ARBA00023157"/>
    </source>
</evidence>
<name>A0A1V9XDC2_9ACAR</name>
<evidence type="ECO:0000256" key="10">
    <source>
        <dbReference type="RuleBase" id="RU003500"/>
    </source>
</evidence>
<dbReference type="GO" id="GO:0005125">
    <property type="term" value="F:cytokine activity"/>
    <property type="evidence" value="ECO:0007669"/>
    <property type="project" value="TreeGrafter"/>
</dbReference>
<protein>
    <recommendedName>
        <fullName evidence="10">Protein Wnt</fullName>
    </recommendedName>
</protein>
<evidence type="ECO:0000256" key="1">
    <source>
        <dbReference type="ARBA" id="ARBA00004498"/>
    </source>
</evidence>
<reference evidence="12 13" key="1">
    <citation type="journal article" date="2017" name="Gigascience">
        <title>Draft genome of the honey bee ectoparasitic mite, Tropilaelaps mercedesae, is shaped by the parasitic life history.</title>
        <authorList>
            <person name="Dong X."/>
            <person name="Armstrong S.D."/>
            <person name="Xia D."/>
            <person name="Makepeace B.L."/>
            <person name="Darby A.C."/>
            <person name="Kadowaki T."/>
        </authorList>
    </citation>
    <scope>NUCLEOTIDE SEQUENCE [LARGE SCALE GENOMIC DNA]</scope>
    <source>
        <strain evidence="12">Wuxi-XJTLU</strain>
    </source>
</reference>
<dbReference type="PANTHER" id="PTHR12027">
    <property type="entry name" value="WNT RELATED"/>
    <property type="match status" value="1"/>
</dbReference>
<dbReference type="InterPro" id="IPR005817">
    <property type="entry name" value="Wnt"/>
</dbReference>
<keyword evidence="13" id="KW-1185">Reference proteome</keyword>
<feature type="region of interest" description="Disordered" evidence="11">
    <location>
        <begin position="22"/>
        <end position="42"/>
    </location>
</feature>
<keyword evidence="3 10" id="KW-0217">Developmental protein</keyword>
<evidence type="ECO:0000256" key="9">
    <source>
        <dbReference type="ARBA" id="ARBA00023288"/>
    </source>
</evidence>
<organism evidence="12 13">
    <name type="scientific">Tropilaelaps mercedesae</name>
    <dbReference type="NCBI Taxonomy" id="418985"/>
    <lineage>
        <taxon>Eukaryota</taxon>
        <taxon>Metazoa</taxon>
        <taxon>Ecdysozoa</taxon>
        <taxon>Arthropoda</taxon>
        <taxon>Chelicerata</taxon>
        <taxon>Arachnida</taxon>
        <taxon>Acari</taxon>
        <taxon>Parasitiformes</taxon>
        <taxon>Mesostigmata</taxon>
        <taxon>Gamasina</taxon>
        <taxon>Dermanyssoidea</taxon>
        <taxon>Laelapidae</taxon>
        <taxon>Tropilaelaps</taxon>
    </lineage>
</organism>
<comment type="caution">
    <text evidence="12">The sequence shown here is derived from an EMBL/GenBank/DDBJ whole genome shotgun (WGS) entry which is preliminary data.</text>
</comment>
<gene>
    <name evidence="12" type="ORF">BIW11_11064</name>
</gene>
<evidence type="ECO:0000256" key="3">
    <source>
        <dbReference type="ARBA" id="ARBA00022473"/>
    </source>
</evidence>
<keyword evidence="7" id="KW-1015">Disulfide bond</keyword>
<evidence type="ECO:0000313" key="12">
    <source>
        <dbReference type="EMBL" id="OQR71332.1"/>
    </source>
</evidence>
<keyword evidence="4" id="KW-0964">Secreted</keyword>
<dbReference type="Pfam" id="PF00110">
    <property type="entry name" value="wnt"/>
    <property type="match status" value="1"/>
</dbReference>
<dbReference type="AlphaFoldDB" id="A0A1V9XDC2"/>
<dbReference type="STRING" id="418985.A0A1V9XDC2"/>
<dbReference type="EMBL" id="MNPL01014850">
    <property type="protein sequence ID" value="OQR71332.1"/>
    <property type="molecule type" value="Genomic_DNA"/>
</dbReference>
<evidence type="ECO:0000256" key="4">
    <source>
        <dbReference type="ARBA" id="ARBA00022525"/>
    </source>
</evidence>
<keyword evidence="5" id="KW-0272">Extracellular matrix</keyword>
<feature type="region of interest" description="Disordered" evidence="11">
    <location>
        <begin position="144"/>
        <end position="166"/>
    </location>
</feature>
<accession>A0A1V9XDC2</accession>
<dbReference type="PANTHER" id="PTHR12027:SF77">
    <property type="entry name" value="PROTEIN WNT-5"/>
    <property type="match status" value="1"/>
</dbReference>
<proteinExistence type="inferred from homology"/>
<evidence type="ECO:0000256" key="2">
    <source>
        <dbReference type="ARBA" id="ARBA00005683"/>
    </source>
</evidence>
<sequence length="196" mass="21399">MSTLSWRRISRSLGFQQDVLTHNGYQSDQGEVPGGPLGPPEPREELCKDLKGLSKGQSKLCLLFEDHMPHVGRGALMGIEECQYQFRDMKWNCSTTHDDSVLGAVLNSGADAHIEMSGGGRVAGGPGENAELFERVVIHWTDGWPSSPSGTRRSRASARSREASCGVPIKRSERHVSRAASFEAVEIAAQFSTRDC</sequence>
<dbReference type="SMART" id="SM00097">
    <property type="entry name" value="WNT1"/>
    <property type="match status" value="1"/>
</dbReference>
<dbReference type="GO" id="GO:0060070">
    <property type="term" value="P:canonical Wnt signaling pathway"/>
    <property type="evidence" value="ECO:0007669"/>
    <property type="project" value="TreeGrafter"/>
</dbReference>
<dbReference type="GO" id="GO:0005615">
    <property type="term" value="C:extracellular space"/>
    <property type="evidence" value="ECO:0007669"/>
    <property type="project" value="TreeGrafter"/>
</dbReference>
<comment type="similarity">
    <text evidence="2 10">Belongs to the Wnt family.</text>
</comment>
<dbReference type="GO" id="GO:0005109">
    <property type="term" value="F:frizzled binding"/>
    <property type="evidence" value="ECO:0007669"/>
    <property type="project" value="TreeGrafter"/>
</dbReference>
<keyword evidence="9" id="KW-0449">Lipoprotein</keyword>
<evidence type="ECO:0000256" key="11">
    <source>
        <dbReference type="SAM" id="MobiDB-lite"/>
    </source>
</evidence>
<evidence type="ECO:0000313" key="13">
    <source>
        <dbReference type="Proteomes" id="UP000192247"/>
    </source>
</evidence>
<evidence type="ECO:0000256" key="8">
    <source>
        <dbReference type="ARBA" id="ARBA00023180"/>
    </source>
</evidence>
<comment type="subcellular location">
    <subcellularLocation>
        <location evidence="1 10">Secreted</location>
        <location evidence="1 10">Extracellular space</location>
        <location evidence="1 10">Extracellular matrix</location>
    </subcellularLocation>
</comment>
<dbReference type="OrthoDB" id="5945655at2759"/>
<dbReference type="Proteomes" id="UP000192247">
    <property type="component" value="Unassembled WGS sequence"/>
</dbReference>
<dbReference type="InParanoid" id="A0A1V9XDC2"/>
<dbReference type="GO" id="GO:0030182">
    <property type="term" value="P:neuron differentiation"/>
    <property type="evidence" value="ECO:0007669"/>
    <property type="project" value="TreeGrafter"/>
</dbReference>
<keyword evidence="8" id="KW-0325">Glycoprotein</keyword>
<evidence type="ECO:0000256" key="6">
    <source>
        <dbReference type="ARBA" id="ARBA00022687"/>
    </source>
</evidence>